<dbReference type="SUPFAM" id="SSF52172">
    <property type="entry name" value="CheY-like"/>
    <property type="match status" value="1"/>
</dbReference>
<gene>
    <name evidence="4" type="ORF">FHW36_105337</name>
</gene>
<proteinExistence type="predicted"/>
<dbReference type="Gene3D" id="2.40.50.1020">
    <property type="entry name" value="LytTr DNA-binding domain"/>
    <property type="match status" value="1"/>
</dbReference>
<dbReference type="InterPro" id="IPR007492">
    <property type="entry name" value="LytTR_DNA-bd_dom"/>
</dbReference>
<dbReference type="PROSITE" id="PS50930">
    <property type="entry name" value="HTH_LYTTR"/>
    <property type="match status" value="1"/>
</dbReference>
<name>A0A561PP61_9BACT</name>
<dbReference type="InterPro" id="IPR046947">
    <property type="entry name" value="LytR-like"/>
</dbReference>
<evidence type="ECO:0000313" key="4">
    <source>
        <dbReference type="EMBL" id="TWF39897.1"/>
    </source>
</evidence>
<dbReference type="EMBL" id="VIWO01000005">
    <property type="protein sequence ID" value="TWF39897.1"/>
    <property type="molecule type" value="Genomic_DNA"/>
</dbReference>
<dbReference type="PANTHER" id="PTHR37299:SF1">
    <property type="entry name" value="STAGE 0 SPORULATION PROTEIN A HOMOLOG"/>
    <property type="match status" value="1"/>
</dbReference>
<dbReference type="PROSITE" id="PS50110">
    <property type="entry name" value="RESPONSE_REGULATORY"/>
    <property type="match status" value="1"/>
</dbReference>
<feature type="domain" description="Response regulatory" evidence="2">
    <location>
        <begin position="2"/>
        <end position="115"/>
    </location>
</feature>
<evidence type="ECO:0000259" key="2">
    <source>
        <dbReference type="PROSITE" id="PS50110"/>
    </source>
</evidence>
<dbReference type="GO" id="GO:0000156">
    <property type="term" value="F:phosphorelay response regulator activity"/>
    <property type="evidence" value="ECO:0007669"/>
    <property type="project" value="InterPro"/>
</dbReference>
<dbReference type="Proteomes" id="UP000320811">
    <property type="component" value="Unassembled WGS sequence"/>
</dbReference>
<protein>
    <submittedName>
        <fullName evidence="4">LytTR family two component transcriptional regulator</fullName>
    </submittedName>
</protein>
<reference evidence="4 5" key="1">
    <citation type="submission" date="2019-06" db="EMBL/GenBank/DDBJ databases">
        <title>Sorghum-associated microbial communities from plants grown in Nebraska, USA.</title>
        <authorList>
            <person name="Schachtman D."/>
        </authorList>
    </citation>
    <scope>NUCLEOTIDE SEQUENCE [LARGE SCALE GENOMIC DNA]</scope>
    <source>
        <strain evidence="4 5">1209</strain>
    </source>
</reference>
<dbReference type="OrthoDB" id="2168082at2"/>
<dbReference type="SMART" id="SM00448">
    <property type="entry name" value="REC"/>
    <property type="match status" value="1"/>
</dbReference>
<dbReference type="InterPro" id="IPR001789">
    <property type="entry name" value="Sig_transdc_resp-reg_receiver"/>
</dbReference>
<sequence length="254" mass="29341">MRIVIIEDEIKAAKSLAGMIAKVRPAATVETMLHSVESAVAYLSAHEPPDLVFMDVQLADGLCFEIFKQVKISSPVVFCTAFGEYSMDAIKSNGVDYLLKPYAVADLEAAFEKTDNLRNFFQQKSAQPDWQELIKRLDKNEGKTSFLVFHNNRYLTVRTDNIAYIYIKYDAPYIVTFQDQKYIISQTMEQLQSQLSPRQFYRLNRQYLVNFDAIKEVEHYSARKLALQLNVVTPEPLVIGKEKITQFLQWMENR</sequence>
<dbReference type="Gene3D" id="3.40.50.2300">
    <property type="match status" value="1"/>
</dbReference>
<accession>A0A561PP61</accession>
<dbReference type="Pfam" id="PF04397">
    <property type="entry name" value="LytTR"/>
    <property type="match status" value="1"/>
</dbReference>
<keyword evidence="1" id="KW-0597">Phosphoprotein</keyword>
<evidence type="ECO:0000259" key="3">
    <source>
        <dbReference type="PROSITE" id="PS50930"/>
    </source>
</evidence>
<dbReference type="GO" id="GO:0003677">
    <property type="term" value="F:DNA binding"/>
    <property type="evidence" value="ECO:0007669"/>
    <property type="project" value="InterPro"/>
</dbReference>
<feature type="domain" description="HTH LytTR-type" evidence="3">
    <location>
        <begin position="146"/>
        <end position="218"/>
    </location>
</feature>
<dbReference type="RefSeq" id="WP_145671073.1">
    <property type="nucleotide sequence ID" value="NZ_VIWO01000005.1"/>
</dbReference>
<keyword evidence="5" id="KW-1185">Reference proteome</keyword>
<dbReference type="SMART" id="SM00850">
    <property type="entry name" value="LytTR"/>
    <property type="match status" value="1"/>
</dbReference>
<dbReference type="InterPro" id="IPR011006">
    <property type="entry name" value="CheY-like_superfamily"/>
</dbReference>
<feature type="modified residue" description="4-aspartylphosphate" evidence="1">
    <location>
        <position position="55"/>
    </location>
</feature>
<organism evidence="4 5">
    <name type="scientific">Chitinophaga polysaccharea</name>
    <dbReference type="NCBI Taxonomy" id="1293035"/>
    <lineage>
        <taxon>Bacteria</taxon>
        <taxon>Pseudomonadati</taxon>
        <taxon>Bacteroidota</taxon>
        <taxon>Chitinophagia</taxon>
        <taxon>Chitinophagales</taxon>
        <taxon>Chitinophagaceae</taxon>
        <taxon>Chitinophaga</taxon>
    </lineage>
</organism>
<dbReference type="PANTHER" id="PTHR37299">
    <property type="entry name" value="TRANSCRIPTIONAL REGULATOR-RELATED"/>
    <property type="match status" value="1"/>
</dbReference>
<evidence type="ECO:0000313" key="5">
    <source>
        <dbReference type="Proteomes" id="UP000320811"/>
    </source>
</evidence>
<evidence type="ECO:0000256" key="1">
    <source>
        <dbReference type="PROSITE-ProRule" id="PRU00169"/>
    </source>
</evidence>
<comment type="caution">
    <text evidence="4">The sequence shown here is derived from an EMBL/GenBank/DDBJ whole genome shotgun (WGS) entry which is preliminary data.</text>
</comment>
<dbReference type="AlphaFoldDB" id="A0A561PP61"/>
<dbReference type="Pfam" id="PF00072">
    <property type="entry name" value="Response_reg"/>
    <property type="match status" value="1"/>
</dbReference>